<feature type="transmembrane region" description="Helical" evidence="8">
    <location>
        <begin position="291"/>
        <end position="310"/>
    </location>
</feature>
<comment type="caution">
    <text evidence="10">The sequence shown here is derived from an EMBL/GenBank/DDBJ whole genome shotgun (WGS) entry which is preliminary data.</text>
</comment>
<sequence length="459" mass="50501">MKNQTKTVDVGSLSQRDTRISIALIGLLFFVFGFVTWVNAILIPYFKIACELTNFQSYLVTFAFYISYFVMSVPSSYLLKATGFKKGMMIGFWIMALGAFIFVPAALTRTYEIFLLGLFMIGVGLAVLQTAANPYITVLGPKERAAQRISIMGIGNKGAGILAPILFAAVILRATDTDLFSQLPGMSPIEKAQALDELVRRVIVPYTVMGFVLIGLGILVRYSPLPEINTEQETTEVAAANSGKTSVLQFPHLVLGAIAIFLHVGTQVISIDTIIGYASSMGISLLEAKTFPSYTLFAAICGYLLGIILIPKRISQVNVFRICTLLGLAFTLLIIFAKSSVVFLGHQADVSIWFIVLLGLANSLVWASIWPLALDGLGRFTKVGAALLIMGLSGNAILPLVYGYLADQYGLREAYWVLFPCYLYLAYYAFYGHRIRRWRISGAAKTPVHEQHWQRTTTD</sequence>
<dbReference type="GO" id="GO:0005886">
    <property type="term" value="C:plasma membrane"/>
    <property type="evidence" value="ECO:0007669"/>
    <property type="project" value="UniProtKB-SubCell"/>
</dbReference>
<protein>
    <submittedName>
        <fullName evidence="10">Glucose/galactose MFS transporter</fullName>
    </submittedName>
</protein>
<dbReference type="EMBL" id="QOWE01000005">
    <property type="protein sequence ID" value="RCR70209.1"/>
    <property type="molecule type" value="Genomic_DNA"/>
</dbReference>
<evidence type="ECO:0000256" key="5">
    <source>
        <dbReference type="ARBA" id="ARBA00022692"/>
    </source>
</evidence>
<evidence type="ECO:0000313" key="10">
    <source>
        <dbReference type="EMBL" id="RCR70209.1"/>
    </source>
</evidence>
<feature type="transmembrane region" description="Helical" evidence="8">
    <location>
        <begin position="20"/>
        <end position="46"/>
    </location>
</feature>
<accession>A0A368JR93</accession>
<feature type="transmembrane region" description="Helical" evidence="8">
    <location>
        <begin position="203"/>
        <end position="222"/>
    </location>
</feature>
<evidence type="ECO:0000259" key="9">
    <source>
        <dbReference type="PROSITE" id="PS50850"/>
    </source>
</evidence>
<dbReference type="CDD" id="cd17394">
    <property type="entry name" value="MFS_FucP_like"/>
    <property type="match status" value="1"/>
</dbReference>
<evidence type="ECO:0000313" key="11">
    <source>
        <dbReference type="Proteomes" id="UP000253383"/>
    </source>
</evidence>
<dbReference type="InterPro" id="IPR005964">
    <property type="entry name" value="Glc/Gal_transptr_bac"/>
</dbReference>
<feature type="transmembrane region" description="Helical" evidence="8">
    <location>
        <begin position="113"/>
        <end position="136"/>
    </location>
</feature>
<feature type="domain" description="Major facilitator superfamily (MFS) profile" evidence="9">
    <location>
        <begin position="21"/>
        <end position="437"/>
    </location>
</feature>
<dbReference type="AlphaFoldDB" id="A0A368JR93"/>
<dbReference type="Gene3D" id="1.20.1250.20">
    <property type="entry name" value="MFS general substrate transporter like domains"/>
    <property type="match status" value="2"/>
</dbReference>
<dbReference type="GO" id="GO:0055056">
    <property type="term" value="F:D-glucose transmembrane transporter activity"/>
    <property type="evidence" value="ECO:0007669"/>
    <property type="project" value="InterPro"/>
</dbReference>
<feature type="transmembrane region" description="Helical" evidence="8">
    <location>
        <begin position="322"/>
        <end position="344"/>
    </location>
</feature>
<comment type="similarity">
    <text evidence="3">Belongs to the major facilitator superfamily. FHS transporter (TC 2.A.1.7) family.</text>
</comment>
<dbReference type="OrthoDB" id="9795150at2"/>
<keyword evidence="11" id="KW-1185">Reference proteome</keyword>
<dbReference type="InterPro" id="IPR020846">
    <property type="entry name" value="MFS_dom"/>
</dbReference>
<evidence type="ECO:0000256" key="3">
    <source>
        <dbReference type="ARBA" id="ARBA00009120"/>
    </source>
</evidence>
<feature type="transmembrane region" description="Helical" evidence="8">
    <location>
        <begin position="350"/>
        <end position="373"/>
    </location>
</feature>
<dbReference type="PANTHER" id="PTHR43702:SF12">
    <property type="entry name" value="N-ACETYL GLUCOSAMINE TRANSPORTER NAGP"/>
    <property type="match status" value="1"/>
</dbReference>
<dbReference type="Proteomes" id="UP000253383">
    <property type="component" value="Unassembled WGS sequence"/>
</dbReference>
<gene>
    <name evidence="10" type="primary">gluP</name>
    <name evidence="10" type="ORF">DUE52_07540</name>
</gene>
<name>A0A368JR93_9BACT</name>
<feature type="transmembrane region" description="Helical" evidence="8">
    <location>
        <begin position="58"/>
        <end position="78"/>
    </location>
</feature>
<feature type="transmembrane region" description="Helical" evidence="8">
    <location>
        <begin position="385"/>
        <end position="402"/>
    </location>
</feature>
<dbReference type="GO" id="GO:1904659">
    <property type="term" value="P:D-glucose transmembrane transport"/>
    <property type="evidence" value="ECO:0007669"/>
    <property type="project" value="InterPro"/>
</dbReference>
<keyword evidence="6 8" id="KW-1133">Transmembrane helix</keyword>
<feature type="transmembrane region" description="Helical" evidence="8">
    <location>
        <begin position="253"/>
        <end position="279"/>
    </location>
</feature>
<keyword evidence="4" id="KW-1003">Cell membrane</keyword>
<keyword evidence="5 8" id="KW-0812">Transmembrane</keyword>
<dbReference type="PANTHER" id="PTHR43702">
    <property type="entry name" value="L-FUCOSE-PROTON SYMPORTER"/>
    <property type="match status" value="1"/>
</dbReference>
<dbReference type="InterPro" id="IPR050375">
    <property type="entry name" value="MFS_TsgA-like"/>
</dbReference>
<comment type="function">
    <text evidence="1">Intake of glucose and galactose.</text>
</comment>
<dbReference type="InterPro" id="IPR011701">
    <property type="entry name" value="MFS"/>
</dbReference>
<comment type="subcellular location">
    <subcellularLocation>
        <location evidence="2">Cell inner membrane</location>
        <topology evidence="2">Multi-pass membrane protein</topology>
    </subcellularLocation>
</comment>
<dbReference type="SUPFAM" id="SSF103473">
    <property type="entry name" value="MFS general substrate transporter"/>
    <property type="match status" value="1"/>
</dbReference>
<evidence type="ECO:0000256" key="7">
    <source>
        <dbReference type="ARBA" id="ARBA00023136"/>
    </source>
</evidence>
<feature type="transmembrane region" description="Helical" evidence="8">
    <location>
        <begin position="157"/>
        <end position="175"/>
    </location>
</feature>
<dbReference type="InterPro" id="IPR036259">
    <property type="entry name" value="MFS_trans_sf"/>
</dbReference>
<evidence type="ECO:0000256" key="6">
    <source>
        <dbReference type="ARBA" id="ARBA00022989"/>
    </source>
</evidence>
<dbReference type="PROSITE" id="PS50850">
    <property type="entry name" value="MFS"/>
    <property type="match status" value="1"/>
</dbReference>
<dbReference type="GO" id="GO:0005354">
    <property type="term" value="F:galactose transmembrane transporter activity"/>
    <property type="evidence" value="ECO:0007669"/>
    <property type="project" value="InterPro"/>
</dbReference>
<evidence type="ECO:0000256" key="1">
    <source>
        <dbReference type="ARBA" id="ARBA00003321"/>
    </source>
</evidence>
<keyword evidence="7 8" id="KW-0472">Membrane</keyword>
<evidence type="ECO:0000256" key="2">
    <source>
        <dbReference type="ARBA" id="ARBA00004429"/>
    </source>
</evidence>
<dbReference type="RefSeq" id="WP_114405375.1">
    <property type="nucleotide sequence ID" value="NZ_QOWE01000005.1"/>
</dbReference>
<evidence type="ECO:0000256" key="8">
    <source>
        <dbReference type="SAM" id="Phobius"/>
    </source>
</evidence>
<organism evidence="10 11">
    <name type="scientific">Larkinella punicea</name>
    <dbReference type="NCBI Taxonomy" id="2315727"/>
    <lineage>
        <taxon>Bacteria</taxon>
        <taxon>Pseudomonadati</taxon>
        <taxon>Bacteroidota</taxon>
        <taxon>Cytophagia</taxon>
        <taxon>Cytophagales</taxon>
        <taxon>Spirosomataceae</taxon>
        <taxon>Larkinella</taxon>
    </lineage>
</organism>
<reference evidence="10 11" key="1">
    <citation type="submission" date="2018-07" db="EMBL/GenBank/DDBJ databases">
        <title>Genome analysis of Larkinella rosea.</title>
        <authorList>
            <person name="Zhou Z."/>
            <person name="Wang G."/>
        </authorList>
    </citation>
    <scope>NUCLEOTIDE SEQUENCE [LARGE SCALE GENOMIC DNA]</scope>
    <source>
        <strain evidence="11">zzj9</strain>
    </source>
</reference>
<feature type="transmembrane region" description="Helical" evidence="8">
    <location>
        <begin position="414"/>
        <end position="431"/>
    </location>
</feature>
<dbReference type="Pfam" id="PF07690">
    <property type="entry name" value="MFS_1"/>
    <property type="match status" value="1"/>
</dbReference>
<feature type="transmembrane region" description="Helical" evidence="8">
    <location>
        <begin position="90"/>
        <end position="107"/>
    </location>
</feature>
<dbReference type="NCBIfam" id="TIGR01272">
    <property type="entry name" value="gluP"/>
    <property type="match status" value="1"/>
</dbReference>
<proteinExistence type="inferred from homology"/>
<evidence type="ECO:0000256" key="4">
    <source>
        <dbReference type="ARBA" id="ARBA00022475"/>
    </source>
</evidence>